<evidence type="ECO:0000259" key="4">
    <source>
        <dbReference type="Pfam" id="PF13963"/>
    </source>
</evidence>
<organism evidence="5">
    <name type="scientific">Fagus sylvatica</name>
    <name type="common">Beechnut</name>
    <dbReference type="NCBI Taxonomy" id="28930"/>
    <lineage>
        <taxon>Eukaryota</taxon>
        <taxon>Viridiplantae</taxon>
        <taxon>Streptophyta</taxon>
        <taxon>Embryophyta</taxon>
        <taxon>Tracheophyta</taxon>
        <taxon>Spermatophyta</taxon>
        <taxon>Magnoliopsida</taxon>
        <taxon>eudicotyledons</taxon>
        <taxon>Gunneridae</taxon>
        <taxon>Pentapetalae</taxon>
        <taxon>rosids</taxon>
        <taxon>fabids</taxon>
        <taxon>Fagales</taxon>
        <taxon>Fagaceae</taxon>
        <taxon>Fagus</taxon>
    </lineage>
</organism>
<evidence type="ECO:0000259" key="3">
    <source>
        <dbReference type="Pfam" id="PF13960"/>
    </source>
</evidence>
<dbReference type="Pfam" id="PF13960">
    <property type="entry name" value="DUF4218"/>
    <property type="match status" value="1"/>
</dbReference>
<protein>
    <recommendedName>
        <fullName evidence="6">DUF4218 domain-containing protein</fullName>
    </recommendedName>
</protein>
<dbReference type="PANTHER" id="PTHR10775">
    <property type="entry name" value="OS08G0208400 PROTEIN"/>
    <property type="match status" value="1"/>
</dbReference>
<keyword evidence="1" id="KW-0175">Coiled coil</keyword>
<dbReference type="PANTHER" id="PTHR10775:SF185">
    <property type="entry name" value="OS08G0208400 PROTEIN"/>
    <property type="match status" value="1"/>
</dbReference>
<dbReference type="Pfam" id="PF02992">
    <property type="entry name" value="Transposase_21"/>
    <property type="match status" value="1"/>
</dbReference>
<proteinExistence type="predicted"/>
<dbReference type="InterPro" id="IPR029480">
    <property type="entry name" value="Transpos_assoc"/>
</dbReference>
<dbReference type="Pfam" id="PF13963">
    <property type="entry name" value="Transpos_assoc"/>
    <property type="match status" value="1"/>
</dbReference>
<accession>A0A2N9I6G1</accession>
<dbReference type="Pfam" id="PF03004">
    <property type="entry name" value="Transposase_24"/>
    <property type="match status" value="1"/>
</dbReference>
<evidence type="ECO:0000256" key="1">
    <source>
        <dbReference type="SAM" id="Coils"/>
    </source>
</evidence>
<feature type="coiled-coil region" evidence="1">
    <location>
        <begin position="1196"/>
        <end position="1237"/>
    </location>
</feature>
<sequence>MNKSWMTLGKTPHARMSRQYFDGVKMFLDFAKAVGDLNDNIPCLCKNCMNFYRQTPKIVRIHFLQCGIMRSYTKWFEHGEPRVLDDSHDHEMLDTQSLDGIDVMVEDQVRGESIDMQQDEEVHKFDKLLDDAKREVYPGCTNYILLKFVIEMLNVKVMTNLSNKGLDMILDLLIKLLPKGNLVLRSTYEAKKILRDLGLSYEHIHACKNDCALFWKENANLDVCPVCKESRYKVNNVGGTKIAHKVLRYFPLTPRLRRLYMSRKRAEDMRWYIDKRTDDGISRHPADSEEWKEFDVQHPQFALEPHNVRLGLAIDGFNPFGNMNNSYSMWPIILIPYNLSPWLVMKEPFFMLSLLIPGPHQPGNKIDVYMRPLVDELKELWQDGALTYDASSGMKFQMHAALLWAIHDYPGFGNVSGWRTKGYHACYTCNDEPYLESLEIEKRMRSLELPVGKIQEQLENMPALTLGKNPSNIRRPRELIGEPNWKKNISESTFGTMLGIDGKNKDTDKARMDLEKMNIREMLLLEVLPDGSLKYLDGYAANISRVLWNTNITTLLFELGSFFQDLCSKTLRQSDLEERIVLILCKMEKFFPPAFFDVMVHLAVHFPREAILGGPVQYRWMYPIERFLGTLKRYVSNRAQPEGSITEAYILKEYITFCSMYLDGIETVHNRRERNEDSGECSKGLTMFTQTARPTGCRRIDGELSDELCDIAHWYLLYNTLELESYLEEHKNLLRTPNGEDITQIQRREFPKWFKERMNSLRVNGSPEATDQLWALANGSNFLVKEYSVYIVNGISQAKQVFYLRDTKLGGHWQVVQCVQLRGVFDVPEVGDGESNDDTEANDAFQQETIAGVVPIEVANNDRYCRDDVEAEVIPTDETMAEHGGNNEDEEHDIPDVDMDVDMDYDIQSKGAHRKKKRISVEVPSTDDGDSDDESSNSFMHEVIEMPSGHIRRSPLQHTTSEAQLATIPPMSHPEEDSPIPPNPQVDAQIGGTSGGTVASTNTRTRGPTRGIGVQRLFDKDGKLPVPIPQEFRKPVGKNASKCVNQIGVQVRQNMPNIGVRKWKKVADSIKQADVSVCREMKILDKNKHRVGSKSLAVRVHEGMEENDGQLPKATVIYRETHYDPKKKKWITSEAERNYEEMLRLEEEHLVDPDAIPLTPEEVSVRVLKPRSGYIKGLGIRPSSSLRTIASSGMSRDDVQRQIAEIKEAANSEIAELKEANKRHEEMTANILEFLRSQGFTTPFGSGGSSSSSYRGDGN</sequence>
<dbReference type="InterPro" id="IPR004242">
    <property type="entry name" value="Transposase_21"/>
</dbReference>
<name>A0A2N9I6G1_FAGSY</name>
<evidence type="ECO:0000313" key="5">
    <source>
        <dbReference type="EMBL" id="SPD21606.1"/>
    </source>
</evidence>
<feature type="domain" description="DUF4218" evidence="3">
    <location>
        <begin position="566"/>
        <end position="675"/>
    </location>
</feature>
<feature type="region of interest" description="Disordered" evidence="2">
    <location>
        <begin position="1240"/>
        <end position="1259"/>
    </location>
</feature>
<gene>
    <name evidence="5" type="ORF">FSB_LOCUS49488</name>
</gene>
<dbReference type="EMBL" id="OIVN01005246">
    <property type="protein sequence ID" value="SPD21606.1"/>
    <property type="molecule type" value="Genomic_DNA"/>
</dbReference>
<dbReference type="InterPro" id="IPR004252">
    <property type="entry name" value="Probable_transposase_24"/>
</dbReference>
<evidence type="ECO:0000256" key="2">
    <source>
        <dbReference type="SAM" id="MobiDB-lite"/>
    </source>
</evidence>
<feature type="domain" description="Transposase-associated" evidence="4">
    <location>
        <begin position="3"/>
        <end position="80"/>
    </location>
</feature>
<feature type="region of interest" description="Disordered" evidence="2">
    <location>
        <begin position="908"/>
        <end position="936"/>
    </location>
</feature>
<reference evidence="5" key="1">
    <citation type="submission" date="2018-02" db="EMBL/GenBank/DDBJ databases">
        <authorList>
            <person name="Cohen D.B."/>
            <person name="Kent A.D."/>
        </authorList>
    </citation>
    <scope>NUCLEOTIDE SEQUENCE</scope>
</reference>
<dbReference type="AlphaFoldDB" id="A0A2N9I6G1"/>
<dbReference type="InterPro" id="IPR025452">
    <property type="entry name" value="DUF4218"/>
</dbReference>
<feature type="compositionally biased region" description="Acidic residues" evidence="2">
    <location>
        <begin position="925"/>
        <end position="935"/>
    </location>
</feature>
<evidence type="ECO:0008006" key="6">
    <source>
        <dbReference type="Google" id="ProtNLM"/>
    </source>
</evidence>